<dbReference type="EMBL" id="CALTRL010006014">
    <property type="protein sequence ID" value="CAH7688799.1"/>
    <property type="molecule type" value="Genomic_DNA"/>
</dbReference>
<accession>A0AAV0BQ23</accession>
<reference evidence="1" key="1">
    <citation type="submission" date="2022-06" db="EMBL/GenBank/DDBJ databases">
        <authorList>
            <consortium name="SYNGENTA / RWTH Aachen University"/>
        </authorList>
    </citation>
    <scope>NUCLEOTIDE SEQUENCE</scope>
</reference>
<evidence type="ECO:0000313" key="1">
    <source>
        <dbReference type="EMBL" id="CAH7688799.1"/>
    </source>
</evidence>
<feature type="non-terminal residue" evidence="1">
    <location>
        <position position="95"/>
    </location>
</feature>
<proteinExistence type="predicted"/>
<evidence type="ECO:0000313" key="2">
    <source>
        <dbReference type="Proteomes" id="UP001153365"/>
    </source>
</evidence>
<gene>
    <name evidence="1" type="ORF">PPACK8108_LOCUS23821</name>
</gene>
<sequence length="95" mass="10998">MAPKKILSKLLNNNSLDQVAEIKIWNLGVDLVKSIMTHKKLLTTPCIIRLQQTLVKNSLTLLLENRGWNECNHQVERKTALYWFLDPRKDSGDKL</sequence>
<protein>
    <submittedName>
        <fullName evidence="1">Uncharacterized protein</fullName>
    </submittedName>
</protein>
<organism evidence="1 2">
    <name type="scientific">Phakopsora pachyrhizi</name>
    <name type="common">Asian soybean rust disease fungus</name>
    <dbReference type="NCBI Taxonomy" id="170000"/>
    <lineage>
        <taxon>Eukaryota</taxon>
        <taxon>Fungi</taxon>
        <taxon>Dikarya</taxon>
        <taxon>Basidiomycota</taxon>
        <taxon>Pucciniomycotina</taxon>
        <taxon>Pucciniomycetes</taxon>
        <taxon>Pucciniales</taxon>
        <taxon>Phakopsoraceae</taxon>
        <taxon>Phakopsora</taxon>
    </lineage>
</organism>
<comment type="caution">
    <text evidence="1">The sequence shown here is derived from an EMBL/GenBank/DDBJ whole genome shotgun (WGS) entry which is preliminary data.</text>
</comment>
<dbReference type="AlphaFoldDB" id="A0AAV0BQ23"/>
<dbReference type="Proteomes" id="UP001153365">
    <property type="component" value="Unassembled WGS sequence"/>
</dbReference>
<name>A0AAV0BQ23_PHAPC</name>
<keyword evidence="2" id="KW-1185">Reference proteome</keyword>